<keyword evidence="2" id="KW-0520">NAD</keyword>
<feature type="domain" description="6-phosphogluconate dehydrogenase NADP-binding" evidence="3">
    <location>
        <begin position="1"/>
        <end position="139"/>
    </location>
</feature>
<dbReference type="InterPro" id="IPR008927">
    <property type="entry name" value="6-PGluconate_DH-like_C_sf"/>
</dbReference>
<dbReference type="InterPro" id="IPR006115">
    <property type="entry name" value="6PGDH_NADP-bd"/>
</dbReference>
<dbReference type="AlphaFoldDB" id="A0A0F8ZCE6"/>
<sequence length="279" mass="29111">GVPLTVFDPDKGALDRTTCGGGRGVQSPQAVAAVSDLVMCCLPHPRILKEVVLGENGLIHGLRPGSVVMDLSTSGPETVLEVGEALAAKGVSMIEGAVGKGPWAAEKGDLTIMLGGDQTICCEIEGLIRLVGSDIYYCGPLGAGQTVKLINNLVSCANLAVAIEAITLAIRSGVDLDIVMKILPQTAADSWHLRNTVINKLLENADFTPIFKLKLAQKDLQLAVDMAEKLDAPHTCALGALEWFNQGVESGMENLDQGAILLTANPDFGSSKGPSEGVT</sequence>
<evidence type="ECO:0000256" key="1">
    <source>
        <dbReference type="ARBA" id="ARBA00023002"/>
    </source>
</evidence>
<protein>
    <recommendedName>
        <fullName evidence="6">6-phosphogluconate dehydrogenase NADP-binding domain-containing protein</fullName>
    </recommendedName>
</protein>
<dbReference type="InterPro" id="IPR036291">
    <property type="entry name" value="NAD(P)-bd_dom_sf"/>
</dbReference>
<dbReference type="Gene3D" id="3.40.50.720">
    <property type="entry name" value="NAD(P)-binding Rossmann-like Domain"/>
    <property type="match status" value="1"/>
</dbReference>
<dbReference type="PIRSF" id="PIRSF000103">
    <property type="entry name" value="HIBADH"/>
    <property type="match status" value="1"/>
</dbReference>
<evidence type="ECO:0000259" key="3">
    <source>
        <dbReference type="Pfam" id="PF03446"/>
    </source>
</evidence>
<comment type="caution">
    <text evidence="5">The sequence shown here is derived from an EMBL/GenBank/DDBJ whole genome shotgun (WGS) entry which is preliminary data.</text>
</comment>
<dbReference type="GO" id="GO:0050661">
    <property type="term" value="F:NADP binding"/>
    <property type="evidence" value="ECO:0007669"/>
    <property type="project" value="InterPro"/>
</dbReference>
<dbReference type="SUPFAM" id="SSF51735">
    <property type="entry name" value="NAD(P)-binding Rossmann-fold domains"/>
    <property type="match status" value="1"/>
</dbReference>
<dbReference type="Pfam" id="PF14833">
    <property type="entry name" value="NAD_binding_11"/>
    <property type="match status" value="1"/>
</dbReference>
<evidence type="ECO:0000313" key="5">
    <source>
        <dbReference type="EMBL" id="KKK57726.1"/>
    </source>
</evidence>
<name>A0A0F8ZCE6_9ZZZZ</name>
<feature type="non-terminal residue" evidence="5">
    <location>
        <position position="1"/>
    </location>
</feature>
<proteinExistence type="predicted"/>
<dbReference type="InterPro" id="IPR015815">
    <property type="entry name" value="HIBADH-related"/>
</dbReference>
<organism evidence="5">
    <name type="scientific">marine sediment metagenome</name>
    <dbReference type="NCBI Taxonomy" id="412755"/>
    <lineage>
        <taxon>unclassified sequences</taxon>
        <taxon>metagenomes</taxon>
        <taxon>ecological metagenomes</taxon>
    </lineage>
</organism>
<evidence type="ECO:0000256" key="2">
    <source>
        <dbReference type="ARBA" id="ARBA00023027"/>
    </source>
</evidence>
<gene>
    <name evidence="5" type="ORF">LCGC14_3051570</name>
</gene>
<dbReference type="SUPFAM" id="SSF48179">
    <property type="entry name" value="6-phosphogluconate dehydrogenase C-terminal domain-like"/>
    <property type="match status" value="1"/>
</dbReference>
<evidence type="ECO:0000259" key="4">
    <source>
        <dbReference type="Pfam" id="PF14833"/>
    </source>
</evidence>
<dbReference type="GO" id="GO:0051287">
    <property type="term" value="F:NAD binding"/>
    <property type="evidence" value="ECO:0007669"/>
    <property type="project" value="InterPro"/>
</dbReference>
<dbReference type="PANTHER" id="PTHR43060:SF15">
    <property type="entry name" value="3-HYDROXYISOBUTYRATE DEHYDROGENASE-LIKE 1, MITOCHONDRIAL-RELATED"/>
    <property type="match status" value="1"/>
</dbReference>
<dbReference type="Gene3D" id="1.10.1040.10">
    <property type="entry name" value="N-(1-d-carboxylethyl)-l-norvaline Dehydrogenase, domain 2"/>
    <property type="match status" value="1"/>
</dbReference>
<dbReference type="EMBL" id="LAZR01064332">
    <property type="protein sequence ID" value="KKK57726.1"/>
    <property type="molecule type" value="Genomic_DNA"/>
</dbReference>
<dbReference type="GO" id="GO:0016491">
    <property type="term" value="F:oxidoreductase activity"/>
    <property type="evidence" value="ECO:0007669"/>
    <property type="project" value="UniProtKB-KW"/>
</dbReference>
<keyword evidence="1" id="KW-0560">Oxidoreductase</keyword>
<dbReference type="Pfam" id="PF03446">
    <property type="entry name" value="NAD_binding_2"/>
    <property type="match status" value="1"/>
</dbReference>
<dbReference type="InterPro" id="IPR013328">
    <property type="entry name" value="6PGD_dom2"/>
</dbReference>
<dbReference type="InterPro" id="IPR029154">
    <property type="entry name" value="HIBADH-like_NADP-bd"/>
</dbReference>
<reference evidence="5" key="1">
    <citation type="journal article" date="2015" name="Nature">
        <title>Complex archaea that bridge the gap between prokaryotes and eukaryotes.</title>
        <authorList>
            <person name="Spang A."/>
            <person name="Saw J.H."/>
            <person name="Jorgensen S.L."/>
            <person name="Zaremba-Niedzwiedzka K."/>
            <person name="Martijn J."/>
            <person name="Lind A.E."/>
            <person name="van Eijk R."/>
            <person name="Schleper C."/>
            <person name="Guy L."/>
            <person name="Ettema T.J."/>
        </authorList>
    </citation>
    <scope>NUCLEOTIDE SEQUENCE</scope>
</reference>
<dbReference type="PANTHER" id="PTHR43060">
    <property type="entry name" value="3-HYDROXYISOBUTYRATE DEHYDROGENASE-LIKE 1, MITOCHONDRIAL-RELATED"/>
    <property type="match status" value="1"/>
</dbReference>
<accession>A0A0F8ZCE6</accession>
<evidence type="ECO:0008006" key="6">
    <source>
        <dbReference type="Google" id="ProtNLM"/>
    </source>
</evidence>
<feature type="domain" description="3-hydroxyisobutyrate dehydrogenase-like NAD-binding" evidence="4">
    <location>
        <begin position="142"/>
        <end position="261"/>
    </location>
</feature>